<keyword evidence="2" id="KW-0732">Signal</keyword>
<dbReference type="InterPro" id="IPR025584">
    <property type="entry name" value="Cthe_2159"/>
</dbReference>
<dbReference type="EMBL" id="CP015079">
    <property type="protein sequence ID" value="ANH37910.1"/>
    <property type="molecule type" value="Genomic_DNA"/>
</dbReference>
<proteinExistence type="predicted"/>
<sequence length="574" mass="56268">MNKRPSTLLAGLALAATLVFSGCSAGTGDTSEVAANTSSVSSPVAELSYADLDIDEADLSFDTADAVDITLVDGESEAGSGARVDGDTVTIDEAGTYRLTGTLTSGSVVIDAPDAVVDLVLDGVDITAADVAAINVVEADQVVISLADGSTNVLADTAGAAVDETAEDAPNATLFSSADLFLTGEGALSVTAHAADAITSKDTLVMAGGDVAVTAADDGVRGKDHLVISGGSLTADVEGDALRSDNESVADEPDAAVGVIWIDGGTLDLTSASDAMDAARQVTVLDGDLTIAAGDDGIHSDNVLRIDGGTVDITESVEGIEGAYMYLSGGDVSVVASDDGINVSGGAEALAEETTATTDDAAAQPDEAAGGGPEGGPPAGDASVDDLDSLTVSAMEGTGFGGPAEGDNGTRVLELSGGTYVVGTTSDGVDVNGSMDMTGGTLVVSSTENVRQGAIDVDDAFTISGGTLAANGMTTMAVAPGEDSSQATLALTFSGTVPAGTVITIAAEDGAQIASFTTAKASSSYIYSSGVLEEGADYTISVGGEITGTATGWLVLDGTASEGSNIGTVAASQS</sequence>
<evidence type="ECO:0000256" key="1">
    <source>
        <dbReference type="SAM" id="MobiDB-lite"/>
    </source>
</evidence>
<dbReference type="OrthoDB" id="9812829at2"/>
<dbReference type="STRING" id="1300347.I601_1474"/>
<dbReference type="Pfam" id="PF14262">
    <property type="entry name" value="Cthe_2159"/>
    <property type="match status" value="1"/>
</dbReference>
<evidence type="ECO:0000313" key="3">
    <source>
        <dbReference type="EMBL" id="ANH37910.1"/>
    </source>
</evidence>
<feature type="compositionally biased region" description="Low complexity" evidence="1">
    <location>
        <begin position="350"/>
        <end position="368"/>
    </location>
</feature>
<dbReference type="RefSeq" id="WP_068107815.1">
    <property type="nucleotide sequence ID" value="NZ_CP015079.1"/>
</dbReference>
<dbReference type="KEGG" id="ndk:I601_1474"/>
<organism evidence="3 4">
    <name type="scientific">Nocardioides dokdonensis FR1436</name>
    <dbReference type="NCBI Taxonomy" id="1300347"/>
    <lineage>
        <taxon>Bacteria</taxon>
        <taxon>Bacillati</taxon>
        <taxon>Actinomycetota</taxon>
        <taxon>Actinomycetes</taxon>
        <taxon>Propionibacteriales</taxon>
        <taxon>Nocardioidaceae</taxon>
        <taxon>Nocardioides</taxon>
    </lineage>
</organism>
<accession>A0A1A9GJQ6</accession>
<feature type="signal peptide" evidence="2">
    <location>
        <begin position="1"/>
        <end position="25"/>
    </location>
</feature>
<evidence type="ECO:0000313" key="4">
    <source>
        <dbReference type="Proteomes" id="UP000077868"/>
    </source>
</evidence>
<dbReference type="Proteomes" id="UP000077868">
    <property type="component" value="Chromosome"/>
</dbReference>
<evidence type="ECO:0000256" key="2">
    <source>
        <dbReference type="SAM" id="SignalP"/>
    </source>
</evidence>
<dbReference type="AlphaFoldDB" id="A0A1A9GJQ6"/>
<evidence type="ECO:0008006" key="5">
    <source>
        <dbReference type="Google" id="ProtNLM"/>
    </source>
</evidence>
<dbReference type="PATRIC" id="fig|1300347.3.peg.1474"/>
<gene>
    <name evidence="3" type="ORF">I601_1474</name>
</gene>
<dbReference type="PROSITE" id="PS51257">
    <property type="entry name" value="PROKAR_LIPOPROTEIN"/>
    <property type="match status" value="1"/>
</dbReference>
<reference evidence="3 4" key="1">
    <citation type="submission" date="2016-03" db="EMBL/GenBank/DDBJ databases">
        <title>Complete genome sequence of a soil Actinobacterium, Nocardioides dokdonensis FR1436.</title>
        <authorList>
            <person name="Kwon S.-K."/>
            <person name="Kim K."/>
            <person name="Kim J.F."/>
        </authorList>
    </citation>
    <scope>NUCLEOTIDE SEQUENCE [LARGE SCALE GENOMIC DNA]</scope>
    <source>
        <strain evidence="3 4">FR1436</strain>
    </source>
</reference>
<keyword evidence="4" id="KW-1185">Reference proteome</keyword>
<feature type="chain" id="PRO_5008388314" description="Carbohydrate-binding domain-containing protein" evidence="2">
    <location>
        <begin position="26"/>
        <end position="574"/>
    </location>
</feature>
<feature type="region of interest" description="Disordered" evidence="1">
    <location>
        <begin position="350"/>
        <end position="385"/>
    </location>
</feature>
<feature type="compositionally biased region" description="Gly residues" evidence="1">
    <location>
        <begin position="369"/>
        <end position="378"/>
    </location>
</feature>
<protein>
    <recommendedName>
        <fullName evidence="5">Carbohydrate-binding domain-containing protein</fullName>
    </recommendedName>
</protein>
<name>A0A1A9GJQ6_9ACTN</name>